<feature type="region of interest" description="Disordered" evidence="3">
    <location>
        <begin position="1681"/>
        <end position="1719"/>
    </location>
</feature>
<feature type="compositionally biased region" description="Polar residues" evidence="3">
    <location>
        <begin position="47"/>
        <end position="67"/>
    </location>
</feature>
<feature type="region of interest" description="Disordered" evidence="3">
    <location>
        <begin position="1784"/>
        <end position="1813"/>
    </location>
</feature>
<accession>A0A3L6ZW35</accession>
<dbReference type="Gene3D" id="2.60.40.2810">
    <property type="match status" value="2"/>
</dbReference>
<feature type="compositionally biased region" description="Low complexity" evidence="3">
    <location>
        <begin position="8"/>
        <end position="46"/>
    </location>
</feature>
<sequence length="1905" mass="200446">MPRRGSAGRRPPSTASSTTCATSSTASASADSGAVAANSPPVAAPGWSSTRSPRASSMPLTSCSSTARHLRRPRTDPGSSTKLHVGPQGSPDGGSFGSEPQSRWAPIPCIAMKYPLPGRVSVERRTGVSVFSVEYSWGDDSVLSWLKGRKVTASVVALSVLVAVPVTVAVLHEGFPVTDVDLSARDVWVTNGTELMAGRLNRQIEELNASVATVSNDIDVLQNGENVLLHDRSASSVERIDSAFTTLIERADLPPNAELSLGNTTLSILDPESGELWVTPTADELRFSTIDTEPIAKLGDNAKAVVSSEGTLFAVSAERKKLYAFPRAGGDPTITDLPALAEYQLTAAGEQAVILDVDKNRIVTDAETSITLPDQGLKIQQVSATGGEVIVATGSSLLRARLNNPTPQTIKANITNPVTKPREISSPVNLNGCAHGAWSGASTYLAVCGDASPSRQAIEPLAEGATLEFRVNRNVIALNNLQTGEVWLVDANMRLVKNWEEVTPPQEEDGEEGDEKASTQSFEDTLADRTEQNRPPIARDDVLGARPGKSTILPVLDNDTDPDGDVLTIGRNLQGLAPESGTVEFIDGGRALQFTPNPEQKAGTVSFRYSVSDGRSGGVAEANVSVTIMPAEANGAPVEQRKGAVSVEAGQSITYNPLIDWRDPDGDDVFLQSAASDTGDQVRFSHEGFVTVTHTSGQPGPRDIVYVVSDGTETASGTFTVDVKPAGTLNPVGTPDHVETFVGEPVEAFPIANDLSTNGAQLSLLGAEALAGGLSVTLKPDTNSMQVVSGKTGTYYIQYTVGAGPATSIGMLRVDVKDVPEKVQPPIAVHDTGYLRPNEPTVINVLTNDVSPSGKVLAIRSLDIPEEARVLSIEVLNSSVVRVTSSAAVTDQLQFSYTVSDGENETVSTVAIVPVPPLTRHQAPIASDDSVTVRAGDIASVPVLDNDVHPDNAVMTLAPDLAEPVTGGLAFVAGDRVRFQAPRETGVYTTTYAVTDDFKQKDVATVTFTVVAASEDDNQEPAPKTLTARVFADSQVTVNVPLDGLDPNGDSVVFDGLASAPAYGSVVESDSTSFTYRAAPGSAGTDVFSYKVKDVYGATSLGVVRIGVIERPEQDSPPIAVDDTIEVQPGRVATVPVLGNDSDPNGYTIEVSKKLKDVPDGIVAKVRNKNAVEIEAPDEETSFVVRYEITNGQGGFDTAFVQVRVTEDATIAPPKAIDHIVEPEDVVGEKSIDIDVTKGAVNSGGRVDDLEISVEGPNEGSAQLLDNGLVRVTLGDARTAIAYRLTNTTDDLSTAAFIVVPPFSDGLPPRIKLNLPTQYVDMNETKAWKLSDIAESPSGKDIRITDANTVSAIKSDGTPNFVDDQTLTFTPFLDYRGPASITFEATDGSSTGVAMLVLPIMVGDPEQKDVPPTFTPPELTIEAGEPAQTIDLRLSSDHPNPEVLAALGYSGLSPATGGIVANLSGSTVSVSAPFGVQPGTATTLSFTITYKKFTIPGTVFVRVVSSSQPLPSAVDDSEPDGRSSQAVTLNVLQNDFNPFPDTPLRIIEANVSNGANATVSISGPNLIITPGPNKTQQISVIYKIEDATQDPNRHVQGRANVMVTSAPDQPPAPTLVPGPGNIQVTVNPSQSSNGAEITGYTVTRSGGGANVVRTAQAGEKINVAGANGTTYTFNVRATNKVGDSETSPSVSATSYGKPSEPTDVRLRNAGGDAPTTLRASWEVPTNTGGMVTSYNWQLNGGAPKSTTARTISVDVGKGEYTVAVQACGSQTLGADACGPWETSNEIRVVDPPPPPPPNPRVTSVSGVDGPKPRVDPYGRTIQNTYLVHFAWAEWQSTGSPERVTPQYCQNGSWSAVSSTYNVSMSGEGEFTFTAWAQRELPSCGIRVVIGDPKSPKYTSQGYNFP</sequence>
<proteinExistence type="predicted"/>
<dbReference type="SMART" id="SM00060">
    <property type="entry name" value="FN3"/>
    <property type="match status" value="2"/>
</dbReference>
<dbReference type="Gene3D" id="2.60.40.10">
    <property type="entry name" value="Immunoglobulins"/>
    <property type="match status" value="1"/>
</dbReference>
<dbReference type="SUPFAM" id="SSF49265">
    <property type="entry name" value="Fibronectin type III"/>
    <property type="match status" value="1"/>
</dbReference>
<dbReference type="Proteomes" id="UP000270299">
    <property type="component" value="Unassembled WGS sequence"/>
</dbReference>
<evidence type="ECO:0000256" key="3">
    <source>
        <dbReference type="SAM" id="MobiDB-lite"/>
    </source>
</evidence>
<evidence type="ECO:0000256" key="2">
    <source>
        <dbReference type="ARBA" id="ARBA00023326"/>
    </source>
</evidence>
<protein>
    <submittedName>
        <fullName evidence="5">Fibronectin type III domain-containing protein</fullName>
    </submittedName>
</protein>
<feature type="compositionally biased region" description="Polar residues" evidence="3">
    <location>
        <begin position="1684"/>
        <end position="1696"/>
    </location>
</feature>
<evidence type="ECO:0000313" key="5">
    <source>
        <dbReference type="EMBL" id="RLP71964.1"/>
    </source>
</evidence>
<dbReference type="CDD" id="cd00063">
    <property type="entry name" value="FN3"/>
    <property type="match status" value="1"/>
</dbReference>
<evidence type="ECO:0000259" key="4">
    <source>
        <dbReference type="PROSITE" id="PS50853"/>
    </source>
</evidence>
<dbReference type="NCBIfam" id="NF012211">
    <property type="entry name" value="tand_rpt_95"/>
    <property type="match status" value="1"/>
</dbReference>
<evidence type="ECO:0000313" key="6">
    <source>
        <dbReference type="Proteomes" id="UP000270299"/>
    </source>
</evidence>
<keyword evidence="2" id="KW-0119">Carbohydrate metabolism</keyword>
<dbReference type="GO" id="GO:0016798">
    <property type="term" value="F:hydrolase activity, acting on glycosyl bonds"/>
    <property type="evidence" value="ECO:0007669"/>
    <property type="project" value="UniProtKB-KW"/>
</dbReference>
<dbReference type="PROSITE" id="PS50853">
    <property type="entry name" value="FN3"/>
    <property type="match status" value="1"/>
</dbReference>
<dbReference type="EMBL" id="RCUV01000006">
    <property type="protein sequence ID" value="RLP71964.1"/>
    <property type="molecule type" value="Genomic_DNA"/>
</dbReference>
<name>A0A3L6ZW35_9MICO</name>
<organism evidence="5 6">
    <name type="scientific">Mycetocola manganoxydans</name>
    <dbReference type="NCBI Taxonomy" id="699879"/>
    <lineage>
        <taxon>Bacteria</taxon>
        <taxon>Bacillati</taxon>
        <taxon>Actinomycetota</taxon>
        <taxon>Actinomycetes</taxon>
        <taxon>Micrococcales</taxon>
        <taxon>Microbacteriaceae</taxon>
        <taxon>Mycetocola</taxon>
    </lineage>
</organism>
<feature type="domain" description="Fibronectin type-III" evidence="4">
    <location>
        <begin position="1607"/>
        <end position="1699"/>
    </location>
</feature>
<gene>
    <name evidence="5" type="ORF">D9V29_05890</name>
</gene>
<feature type="region of interest" description="Disordered" evidence="3">
    <location>
        <begin position="1"/>
        <end position="100"/>
    </location>
</feature>
<feature type="region of interest" description="Disordered" evidence="3">
    <location>
        <begin position="501"/>
        <end position="559"/>
    </location>
</feature>
<feature type="compositionally biased region" description="Pro residues" evidence="3">
    <location>
        <begin position="1790"/>
        <end position="1799"/>
    </location>
</feature>
<evidence type="ECO:0000256" key="1">
    <source>
        <dbReference type="ARBA" id="ARBA00023295"/>
    </source>
</evidence>
<comment type="caution">
    <text evidence="5">The sequence shown here is derived from an EMBL/GenBank/DDBJ whole genome shotgun (WGS) entry which is preliminary data.</text>
</comment>
<dbReference type="InterPro" id="IPR013783">
    <property type="entry name" value="Ig-like_fold"/>
</dbReference>
<dbReference type="GO" id="GO:0000272">
    <property type="term" value="P:polysaccharide catabolic process"/>
    <property type="evidence" value="ECO:0007669"/>
    <property type="project" value="UniProtKB-KW"/>
</dbReference>
<dbReference type="InterPro" id="IPR036116">
    <property type="entry name" value="FN3_sf"/>
</dbReference>
<keyword evidence="6" id="KW-1185">Reference proteome</keyword>
<dbReference type="Pfam" id="PF17963">
    <property type="entry name" value="Big_9"/>
    <property type="match status" value="6"/>
</dbReference>
<keyword evidence="2" id="KW-0624">Polysaccharide degradation</keyword>
<keyword evidence="1" id="KW-0326">Glycosidase</keyword>
<reference evidence="5 6" key="1">
    <citation type="submission" date="2018-10" db="EMBL/GenBank/DDBJ databases">
        <authorList>
            <person name="Li J."/>
        </authorList>
    </citation>
    <scope>NUCLEOTIDE SEQUENCE [LARGE SCALE GENOMIC DNA]</scope>
    <source>
        <strain evidence="5 6">CCTCC AB209002</strain>
    </source>
</reference>
<keyword evidence="1" id="KW-0378">Hydrolase</keyword>
<feature type="compositionally biased region" description="Basic and acidic residues" evidence="3">
    <location>
        <begin position="526"/>
        <end position="543"/>
    </location>
</feature>
<dbReference type="InterPro" id="IPR003961">
    <property type="entry name" value="FN3_dom"/>
</dbReference>